<dbReference type="PANTHER" id="PTHR40661">
    <property type="match status" value="1"/>
</dbReference>
<dbReference type="GO" id="GO:0006508">
    <property type="term" value="P:proteolysis"/>
    <property type="evidence" value="ECO:0007669"/>
    <property type="project" value="UniProtKB-KW"/>
</dbReference>
<dbReference type="InterPro" id="IPR001387">
    <property type="entry name" value="Cro/C1-type_HTH"/>
</dbReference>
<accession>A0A1C4DKE2</accession>
<gene>
    <name evidence="7" type="ORF">GA0061080_10812</name>
</gene>
<keyword evidence="1" id="KW-0645">Protease</keyword>
<dbReference type="GO" id="GO:0016020">
    <property type="term" value="C:membrane"/>
    <property type="evidence" value="ECO:0007669"/>
    <property type="project" value="InterPro"/>
</dbReference>
<dbReference type="PROSITE" id="PS00501">
    <property type="entry name" value="SPASE_I_1"/>
    <property type="match status" value="1"/>
</dbReference>
<sequence>MDLNVAEWVKQSRLNAGYTQEQLAEKLSMTKGNVSAFENGRTSPSFNVMLKICHICDVSLPTNELKTPTEETAVIIDELTVRAECGMGEYNDYFELRGGLSFSKEWLKEMGINPKYCYVIYAKGLSMYPTLQDGQAVLIDTSQTMPIENKVYLIMRDLNGLIMKRITRDKNGDWIYISDNADKSTFPNMYAFRNDKIIGRVVWTGGNAGL</sequence>
<keyword evidence="2" id="KW-0378">Hydrolase</keyword>
<feature type="domain" description="HTH cro/C1-type" evidence="6">
    <location>
        <begin position="9"/>
        <end position="65"/>
    </location>
</feature>
<dbReference type="InterPro" id="IPR010982">
    <property type="entry name" value="Lambda_DNA-bd_dom_sf"/>
</dbReference>
<dbReference type="OrthoDB" id="8613261at2"/>
<dbReference type="Gene3D" id="2.10.109.10">
    <property type="entry name" value="Umud Fragment, subunit A"/>
    <property type="match status" value="1"/>
</dbReference>
<dbReference type="SUPFAM" id="SSF51306">
    <property type="entry name" value="LexA/Signal peptidase"/>
    <property type="match status" value="1"/>
</dbReference>
<evidence type="ECO:0000256" key="1">
    <source>
        <dbReference type="ARBA" id="ARBA00022670"/>
    </source>
</evidence>
<dbReference type="Pfam" id="PF01381">
    <property type="entry name" value="HTH_3"/>
    <property type="match status" value="1"/>
</dbReference>
<proteinExistence type="predicted"/>
<dbReference type="Gene3D" id="1.10.260.40">
    <property type="entry name" value="lambda repressor-like DNA-binding domains"/>
    <property type="match status" value="1"/>
</dbReference>
<dbReference type="InterPro" id="IPR036286">
    <property type="entry name" value="LexA/Signal_pep-like_sf"/>
</dbReference>
<name>A0A1C4DKE2_9GAMM</name>
<reference evidence="8" key="1">
    <citation type="submission" date="2016-08" db="EMBL/GenBank/DDBJ databases">
        <authorList>
            <person name="Varghese N."/>
            <person name="Submissions Spin"/>
        </authorList>
    </citation>
    <scope>NUCLEOTIDE SEQUENCE [LARGE SCALE GENOMIC DNA]</scope>
    <source>
        <strain evidence="8">R-53144</strain>
    </source>
</reference>
<keyword evidence="3" id="KW-0805">Transcription regulation</keyword>
<dbReference type="STRING" id="1798183.GA0061080_10812"/>
<dbReference type="InterPro" id="IPR019756">
    <property type="entry name" value="Pept_S26A_signal_pept_1_Ser-AS"/>
</dbReference>
<dbReference type="SMART" id="SM00530">
    <property type="entry name" value="HTH_XRE"/>
    <property type="match status" value="1"/>
</dbReference>
<dbReference type="CDD" id="cd00093">
    <property type="entry name" value="HTH_XRE"/>
    <property type="match status" value="1"/>
</dbReference>
<protein>
    <submittedName>
        <fullName evidence="7">Peptidase S24-like</fullName>
    </submittedName>
</protein>
<evidence type="ECO:0000256" key="4">
    <source>
        <dbReference type="ARBA" id="ARBA00023125"/>
    </source>
</evidence>
<dbReference type="Proteomes" id="UP000199698">
    <property type="component" value="Unassembled WGS sequence"/>
</dbReference>
<evidence type="ECO:0000256" key="3">
    <source>
        <dbReference type="ARBA" id="ARBA00023015"/>
    </source>
</evidence>
<dbReference type="PANTHER" id="PTHR40661:SF3">
    <property type="entry name" value="FELS-1 PROPHAGE TRANSCRIPTIONAL REGULATOR"/>
    <property type="match status" value="1"/>
</dbReference>
<dbReference type="SUPFAM" id="SSF47413">
    <property type="entry name" value="lambda repressor-like DNA-binding domains"/>
    <property type="match status" value="1"/>
</dbReference>
<evidence type="ECO:0000256" key="5">
    <source>
        <dbReference type="ARBA" id="ARBA00023163"/>
    </source>
</evidence>
<dbReference type="PROSITE" id="PS50943">
    <property type="entry name" value="HTH_CROC1"/>
    <property type="match status" value="1"/>
</dbReference>
<dbReference type="Pfam" id="PF00717">
    <property type="entry name" value="Peptidase_S24"/>
    <property type="match status" value="1"/>
</dbReference>
<dbReference type="EMBL" id="FMBA01000081">
    <property type="protein sequence ID" value="SCC31859.1"/>
    <property type="molecule type" value="Genomic_DNA"/>
</dbReference>
<evidence type="ECO:0000313" key="8">
    <source>
        <dbReference type="Proteomes" id="UP000199698"/>
    </source>
</evidence>
<dbReference type="AlphaFoldDB" id="A0A1C4DKE2"/>
<keyword evidence="5" id="KW-0804">Transcription</keyword>
<evidence type="ECO:0000313" key="7">
    <source>
        <dbReference type="EMBL" id="SCC31859.1"/>
    </source>
</evidence>
<keyword evidence="8" id="KW-1185">Reference proteome</keyword>
<dbReference type="InterPro" id="IPR015927">
    <property type="entry name" value="Peptidase_S24_S26A/B/C"/>
</dbReference>
<organism evidence="7 8">
    <name type="scientific">Gilliamella intestini</name>
    <dbReference type="NCBI Taxonomy" id="1798183"/>
    <lineage>
        <taxon>Bacteria</taxon>
        <taxon>Pseudomonadati</taxon>
        <taxon>Pseudomonadota</taxon>
        <taxon>Gammaproteobacteria</taxon>
        <taxon>Orbales</taxon>
        <taxon>Orbaceae</taxon>
        <taxon>Gilliamella</taxon>
    </lineage>
</organism>
<dbReference type="RefSeq" id="WP_091126047.1">
    <property type="nucleotide sequence ID" value="NZ_FMBA01000081.1"/>
</dbReference>
<dbReference type="CDD" id="cd06462">
    <property type="entry name" value="Peptidase_S24_S26"/>
    <property type="match status" value="1"/>
</dbReference>
<keyword evidence="4" id="KW-0238">DNA-binding</keyword>
<dbReference type="GO" id="GO:0003677">
    <property type="term" value="F:DNA binding"/>
    <property type="evidence" value="ECO:0007669"/>
    <property type="project" value="UniProtKB-KW"/>
</dbReference>
<evidence type="ECO:0000256" key="2">
    <source>
        <dbReference type="ARBA" id="ARBA00022801"/>
    </source>
</evidence>
<evidence type="ECO:0000259" key="6">
    <source>
        <dbReference type="PROSITE" id="PS50943"/>
    </source>
</evidence>
<dbReference type="GO" id="GO:0004252">
    <property type="term" value="F:serine-type endopeptidase activity"/>
    <property type="evidence" value="ECO:0007669"/>
    <property type="project" value="InterPro"/>
</dbReference>